<dbReference type="EMBL" id="CM047587">
    <property type="protein sequence ID" value="KAI9908539.1"/>
    <property type="molecule type" value="Genomic_DNA"/>
</dbReference>
<evidence type="ECO:0000313" key="1">
    <source>
        <dbReference type="EMBL" id="KAI9908539.1"/>
    </source>
</evidence>
<reference evidence="1 2" key="1">
    <citation type="journal article" date="2022" name="bioRxiv">
        <title>The genome of the oomycete Peronosclerospora sorghi, a cosmopolitan pathogen of maize and sorghum, is inflated with dispersed pseudogenes.</title>
        <authorList>
            <person name="Fletcher K."/>
            <person name="Martin F."/>
            <person name="Isakeit T."/>
            <person name="Cavanaugh K."/>
            <person name="Magill C."/>
            <person name="Michelmore R."/>
        </authorList>
    </citation>
    <scope>NUCLEOTIDE SEQUENCE [LARGE SCALE GENOMIC DNA]</scope>
    <source>
        <strain evidence="1">P6</strain>
    </source>
</reference>
<comment type="caution">
    <text evidence="1">The sequence shown here is derived from an EMBL/GenBank/DDBJ whole genome shotgun (WGS) entry which is preliminary data.</text>
</comment>
<protein>
    <submittedName>
        <fullName evidence="1">Uncharacterized protein</fullName>
    </submittedName>
</protein>
<organism evidence="1 2">
    <name type="scientific">Peronosclerospora sorghi</name>
    <dbReference type="NCBI Taxonomy" id="230839"/>
    <lineage>
        <taxon>Eukaryota</taxon>
        <taxon>Sar</taxon>
        <taxon>Stramenopiles</taxon>
        <taxon>Oomycota</taxon>
        <taxon>Peronosporomycetes</taxon>
        <taxon>Peronosporales</taxon>
        <taxon>Peronosporaceae</taxon>
        <taxon>Peronosclerospora</taxon>
    </lineage>
</organism>
<evidence type="ECO:0000313" key="2">
    <source>
        <dbReference type="Proteomes" id="UP001163321"/>
    </source>
</evidence>
<gene>
    <name evidence="1" type="ORF">PsorP6_004765</name>
</gene>
<accession>A0ACC0VRI6</accession>
<dbReference type="Proteomes" id="UP001163321">
    <property type="component" value="Chromosome 8"/>
</dbReference>
<sequence length="151" mass="17128">MDILELLLVKQVASGTNEAIRIQFSDYINSTRYDANMDTHGEVTNINQRIRALQYTFRKLRRAGILYLEDDEADRHVLLSFEAALKPVLLQLLEDRSQGLSTVDIANAILTQERFKCVPLQWIETSLGNLLASQQIVQRQESGLFLSTACS</sequence>
<name>A0ACC0VRI6_9STRA</name>
<keyword evidence="2" id="KW-1185">Reference proteome</keyword>
<proteinExistence type="predicted"/>